<proteinExistence type="predicted"/>
<organism evidence="1 2">
    <name type="scientific">Undibacterium hunanense</name>
    <dbReference type="NCBI Taxonomy" id="2762292"/>
    <lineage>
        <taxon>Bacteria</taxon>
        <taxon>Pseudomonadati</taxon>
        <taxon>Pseudomonadota</taxon>
        <taxon>Betaproteobacteria</taxon>
        <taxon>Burkholderiales</taxon>
        <taxon>Oxalobacteraceae</taxon>
        <taxon>Undibacterium</taxon>
    </lineage>
</organism>
<evidence type="ECO:0000313" key="1">
    <source>
        <dbReference type="EMBL" id="MBC3919161.1"/>
    </source>
</evidence>
<keyword evidence="2" id="KW-1185">Reference proteome</keyword>
<sequence>MKMPVVRQDYYPLGGGLDLVTPSIAMAPGMVIDAQNYEPAIGGGYRRIDGYERFDGRPSPSAAAYTLVYANTTVGIVVGNTVTGANSAATALVLAVFNTYLVCSRVSGNFQVGENLRVGATSVATITASQTSNGASSVSDHADYVFLAANDQRSLIQVVPGSGPVRGVWVFNDVLYVFRDNVAGTAGTMYKATAGGWVQQNFGVEVQFTAATAEIKTGDTVSQSGVTGVCVAAMLRTGTWTSAGAGTLIFASLTGGVFTAGALQVGGISKVSAAGASTAITRLPGGRMEFFNYNFTGANNAGKMYGADGVNLAFEFDGNNYIPLRTGMAQDTPAHVLAHKGYLFLSFNASVQYSSLGAPYSWTVVTGSGELDCSKPVTGFLPQGGNQAGSSLAIFTAERTFVLYGTSNADFKLVSSIFDIGYSAFTCQQVSNDAFGMTTRGIQALTTTLNYGDFDYASISHMIQPLVTRKRGMECASTTLRTRNQYRVYFTDGTALAVGLTGDKVNGMLPLNYNRPVRCICTANLSNGAEVTYFGSDDGYVYQDNTGTSQDGNAIEAWCRLPFNNNKSPRIRKRFRRVVFEVVVDGFSRVNISYDLGYGNPAVLPSAPQSDTSLSGGGGYWDQFTWDQFNWDAAYVSSPSLSIDGTEKNIGLLFYSNRNQDQSHTLQGVTLMSTPQLLQRS</sequence>
<comment type="caution">
    <text evidence="1">The sequence shown here is derived from an EMBL/GenBank/DDBJ whole genome shotgun (WGS) entry which is preliminary data.</text>
</comment>
<dbReference type="Proteomes" id="UP000650424">
    <property type="component" value="Unassembled WGS sequence"/>
</dbReference>
<name>A0ABR6ZTF4_9BURK</name>
<reference evidence="1 2" key="1">
    <citation type="submission" date="2020-08" db="EMBL/GenBank/DDBJ databases">
        <title>Novel species isolated from subtropical streams in China.</title>
        <authorList>
            <person name="Lu H."/>
        </authorList>
    </citation>
    <scope>NUCLEOTIDE SEQUENCE [LARGE SCALE GENOMIC DNA]</scope>
    <source>
        <strain evidence="1 2">CY18W</strain>
    </source>
</reference>
<dbReference type="EMBL" id="JACOGF010000008">
    <property type="protein sequence ID" value="MBC3919161.1"/>
    <property type="molecule type" value="Genomic_DNA"/>
</dbReference>
<dbReference type="RefSeq" id="WP_186948424.1">
    <property type="nucleotide sequence ID" value="NZ_JACOGF010000008.1"/>
</dbReference>
<protein>
    <submittedName>
        <fullName evidence="1">Uncharacterized protein</fullName>
    </submittedName>
</protein>
<gene>
    <name evidence="1" type="ORF">H8L32_16840</name>
</gene>
<accession>A0ABR6ZTF4</accession>
<evidence type="ECO:0000313" key="2">
    <source>
        <dbReference type="Proteomes" id="UP000650424"/>
    </source>
</evidence>